<gene>
    <name evidence="9" type="ORF">CYJ57_06660</name>
</gene>
<proteinExistence type="inferred from homology"/>
<dbReference type="SUPFAM" id="SSF103481">
    <property type="entry name" value="Multidrug resistance efflux transporter EmrE"/>
    <property type="match status" value="2"/>
</dbReference>
<feature type="transmembrane region" description="Helical" evidence="7">
    <location>
        <begin position="147"/>
        <end position="165"/>
    </location>
</feature>
<name>A0A2I1JWW6_9LACT</name>
<feature type="transmembrane region" description="Helical" evidence="7">
    <location>
        <begin position="121"/>
        <end position="140"/>
    </location>
</feature>
<evidence type="ECO:0000313" key="10">
    <source>
        <dbReference type="Proteomes" id="UP000234384"/>
    </source>
</evidence>
<evidence type="ECO:0000259" key="8">
    <source>
        <dbReference type="Pfam" id="PF00892"/>
    </source>
</evidence>
<keyword evidence="5 7" id="KW-1133">Transmembrane helix</keyword>
<dbReference type="EMBL" id="PKHE01000020">
    <property type="protein sequence ID" value="PKY87833.1"/>
    <property type="molecule type" value="Genomic_DNA"/>
</dbReference>
<dbReference type="AlphaFoldDB" id="A0A2I1JWW6"/>
<dbReference type="Proteomes" id="UP000234384">
    <property type="component" value="Unassembled WGS sequence"/>
</dbReference>
<evidence type="ECO:0000256" key="5">
    <source>
        <dbReference type="ARBA" id="ARBA00022989"/>
    </source>
</evidence>
<evidence type="ECO:0000256" key="1">
    <source>
        <dbReference type="ARBA" id="ARBA00004651"/>
    </source>
</evidence>
<feature type="transmembrane region" description="Helical" evidence="7">
    <location>
        <begin position="267"/>
        <end position="285"/>
    </location>
</feature>
<comment type="subcellular location">
    <subcellularLocation>
        <location evidence="1">Cell membrane</location>
        <topology evidence="1">Multi-pass membrane protein</topology>
    </subcellularLocation>
</comment>
<dbReference type="Pfam" id="PF00892">
    <property type="entry name" value="EamA"/>
    <property type="match status" value="2"/>
</dbReference>
<evidence type="ECO:0000256" key="2">
    <source>
        <dbReference type="ARBA" id="ARBA00007362"/>
    </source>
</evidence>
<feature type="domain" description="EamA" evidence="8">
    <location>
        <begin position="6"/>
        <end position="162"/>
    </location>
</feature>
<keyword evidence="3" id="KW-1003">Cell membrane</keyword>
<evidence type="ECO:0000313" key="9">
    <source>
        <dbReference type="EMBL" id="PKY87833.1"/>
    </source>
</evidence>
<feature type="transmembrane region" description="Helical" evidence="7">
    <location>
        <begin position="203"/>
        <end position="223"/>
    </location>
</feature>
<reference evidence="9 10" key="1">
    <citation type="submission" date="2017-12" db="EMBL/GenBank/DDBJ databases">
        <title>Phylogenetic diversity of female urinary microbiome.</title>
        <authorList>
            <person name="Thomas-White K."/>
            <person name="Wolfe A.J."/>
        </authorList>
    </citation>
    <scope>NUCLEOTIDE SEQUENCE [LARGE SCALE GENOMIC DNA]</scope>
    <source>
        <strain evidence="9 10">UMB0898</strain>
    </source>
</reference>
<feature type="transmembrane region" description="Helical" evidence="7">
    <location>
        <begin position="171"/>
        <end position="191"/>
    </location>
</feature>
<dbReference type="OrthoDB" id="9804865at2"/>
<evidence type="ECO:0000256" key="3">
    <source>
        <dbReference type="ARBA" id="ARBA00022475"/>
    </source>
</evidence>
<feature type="domain" description="EamA" evidence="8">
    <location>
        <begin position="173"/>
        <end position="305"/>
    </location>
</feature>
<dbReference type="PANTHER" id="PTHR42920:SF5">
    <property type="entry name" value="EAMA DOMAIN-CONTAINING PROTEIN"/>
    <property type="match status" value="1"/>
</dbReference>
<keyword evidence="6 7" id="KW-0472">Membrane</keyword>
<keyword evidence="4 7" id="KW-0812">Transmembrane</keyword>
<comment type="similarity">
    <text evidence="2">Belongs to the EamA transporter family.</text>
</comment>
<dbReference type="PANTHER" id="PTHR42920">
    <property type="entry name" value="OS03G0707200 PROTEIN-RELATED"/>
    <property type="match status" value="1"/>
</dbReference>
<comment type="caution">
    <text evidence="9">The sequence shown here is derived from an EMBL/GenBank/DDBJ whole genome shotgun (WGS) entry which is preliminary data.</text>
</comment>
<dbReference type="InterPro" id="IPR000620">
    <property type="entry name" value="EamA_dom"/>
</dbReference>
<protein>
    <submittedName>
        <fullName evidence="9">EamA family transporter</fullName>
    </submittedName>
</protein>
<accession>A0A2I1JWW6</accession>
<feature type="transmembrane region" description="Helical" evidence="7">
    <location>
        <begin position="235"/>
        <end position="255"/>
    </location>
</feature>
<dbReference type="InterPro" id="IPR037185">
    <property type="entry name" value="EmrE-like"/>
</dbReference>
<evidence type="ECO:0000256" key="4">
    <source>
        <dbReference type="ARBA" id="ARBA00022692"/>
    </source>
</evidence>
<evidence type="ECO:0000256" key="7">
    <source>
        <dbReference type="SAM" id="Phobius"/>
    </source>
</evidence>
<organism evidence="9 10">
    <name type="scientific">Falseniella ignava</name>
    <dbReference type="NCBI Taxonomy" id="137730"/>
    <lineage>
        <taxon>Bacteria</taxon>
        <taxon>Bacillati</taxon>
        <taxon>Bacillota</taxon>
        <taxon>Bacilli</taxon>
        <taxon>Lactobacillales</taxon>
        <taxon>Aerococcaceae</taxon>
        <taxon>Falseniella</taxon>
    </lineage>
</organism>
<dbReference type="InterPro" id="IPR051258">
    <property type="entry name" value="Diverse_Substrate_Transporter"/>
</dbReference>
<sequence>MAKRVRGILALLVMATIWGGAFVVQKVGSDYLPPFAFNMMRAGIGAVALGLVMLVMQRSKDAERPAGADIGHVTPETTIIRTQNSTYWRDALVGGLVAGTVLTCGMAFLQIGIMYTTASKGGFITALYIVLVPLGGLLMGRRVTRNQWLAVILGTVGLYLLSFPGNGNFQIGYGDLITLLGALSYAIHIYVIDYYSQKVDSTLLSWMQIAVSAILSGIIMLLFENPDWSLLPYAIKPLLYVGVMSTAIGFTCQVYGQKYTDPTTASLIMSLESVFALLFGILFLAERLSMREFVGAAIMFTAIILSQVRIKRRAASQGQVSPTKS</sequence>
<feature type="transmembrane region" description="Helical" evidence="7">
    <location>
        <begin position="39"/>
        <end position="56"/>
    </location>
</feature>
<feature type="transmembrane region" description="Helical" evidence="7">
    <location>
        <begin position="291"/>
        <end position="308"/>
    </location>
</feature>
<dbReference type="RefSeq" id="WP_101954626.1">
    <property type="nucleotide sequence ID" value="NZ_PKHE01000020.1"/>
</dbReference>
<evidence type="ECO:0000256" key="6">
    <source>
        <dbReference type="ARBA" id="ARBA00023136"/>
    </source>
</evidence>
<feature type="transmembrane region" description="Helical" evidence="7">
    <location>
        <begin position="91"/>
        <end position="115"/>
    </location>
</feature>
<dbReference type="GO" id="GO:0005886">
    <property type="term" value="C:plasma membrane"/>
    <property type="evidence" value="ECO:0007669"/>
    <property type="project" value="UniProtKB-SubCell"/>
</dbReference>